<dbReference type="AlphaFoldDB" id="A0AAD4L8C3"/>
<gene>
    <name evidence="1" type="ORF">EDB92DRAFT_1819125</name>
</gene>
<evidence type="ECO:0000313" key="1">
    <source>
        <dbReference type="EMBL" id="KAH8984319.1"/>
    </source>
</evidence>
<protein>
    <submittedName>
        <fullName evidence="1">Uncharacterized protein</fullName>
    </submittedName>
</protein>
<dbReference type="Proteomes" id="UP001201163">
    <property type="component" value="Unassembled WGS sequence"/>
</dbReference>
<accession>A0AAD4L8C3</accession>
<sequence length="219" mass="25030">MTAYLCRYSTVTQAVRRSGQRWEAADPQLLFDVAREMSFWRNAGWGPNSPEDIGRRRTQQRGPMNVVSVLRHRVISGISGLGNMPNYRVIFYYYYADVDLAPRINAWTANVQIRPLMDGFGIFRLSFFFFSSLRRLAYVPAASLTADKIIGTLHTNIGIGLISRAHLVASREPDATSFFTRTLDDAAQQQLNFIWTFFWREVPFGLSHELEDVTGHRAT</sequence>
<evidence type="ECO:0000313" key="2">
    <source>
        <dbReference type="Proteomes" id="UP001201163"/>
    </source>
</evidence>
<keyword evidence="2" id="KW-1185">Reference proteome</keyword>
<comment type="caution">
    <text evidence="1">The sequence shown here is derived from an EMBL/GenBank/DDBJ whole genome shotgun (WGS) entry which is preliminary data.</text>
</comment>
<reference evidence="1" key="1">
    <citation type="submission" date="2022-01" db="EMBL/GenBank/DDBJ databases">
        <title>Comparative genomics reveals a dynamic genome evolution in the ectomycorrhizal milk-cap (Lactarius) mushrooms.</title>
        <authorList>
            <consortium name="DOE Joint Genome Institute"/>
            <person name="Lebreton A."/>
            <person name="Tang N."/>
            <person name="Kuo A."/>
            <person name="LaButti K."/>
            <person name="Drula E."/>
            <person name="Barry K."/>
            <person name="Clum A."/>
            <person name="Lipzen A."/>
            <person name="Mousain D."/>
            <person name="Ng V."/>
            <person name="Wang R."/>
            <person name="Wang X."/>
            <person name="Dai Y."/>
            <person name="Henrissat B."/>
            <person name="Grigoriev I.V."/>
            <person name="Guerin-Laguette A."/>
            <person name="Yu F."/>
            <person name="Martin F.M."/>
        </authorList>
    </citation>
    <scope>NUCLEOTIDE SEQUENCE</scope>
    <source>
        <strain evidence="1">QP</strain>
    </source>
</reference>
<organism evidence="1 2">
    <name type="scientific">Lactarius akahatsu</name>
    <dbReference type="NCBI Taxonomy" id="416441"/>
    <lineage>
        <taxon>Eukaryota</taxon>
        <taxon>Fungi</taxon>
        <taxon>Dikarya</taxon>
        <taxon>Basidiomycota</taxon>
        <taxon>Agaricomycotina</taxon>
        <taxon>Agaricomycetes</taxon>
        <taxon>Russulales</taxon>
        <taxon>Russulaceae</taxon>
        <taxon>Lactarius</taxon>
    </lineage>
</organism>
<proteinExistence type="predicted"/>
<name>A0AAD4L8C3_9AGAM</name>
<dbReference type="EMBL" id="JAKELL010000077">
    <property type="protein sequence ID" value="KAH8984319.1"/>
    <property type="molecule type" value="Genomic_DNA"/>
</dbReference>